<sequence>MDDGQTLTEESIIESPIEEDYNDAGSDRQLDSHSKENNGEGSKKVESQVKEDVEKINDSPPEENEDISLDIEDDEGVINNEVLVNEEEDSWAEMKDLIFDLSSIPESSIISEPNYDDLDRPEWSTILIETHKSFLSSGSAKVGYRIIFYSCPDFILNHREMLARLYTHDSIDDMYQMIRPNEYRKLVHEILIQKRKAAGYGGVDIYERSDRQLGSHSKENNDEGSKKVESQVKEDVEKINDSPPEENEDISLDIEDDEGVINNEVLVNEEEDSWAEMKDLIFDLSSIPESSIISDEDIISEPSYDDLDRPELSTILIGTHKSFLSSRPAKVDYRIIFYLCFDFIPNHREMLARLYTHDSIDDMYQMIRPNEYRKLVHEILIQKRKAAGYGGVDIYESMIDYCDTYWQNTCWTNII</sequence>
<name>A0AC35TWI6_9BILA</name>
<dbReference type="WBParaSite" id="RSKR_0000473800.1">
    <property type="protein sequence ID" value="RSKR_0000473800.1"/>
    <property type="gene ID" value="RSKR_0000473800"/>
</dbReference>
<protein>
    <submittedName>
        <fullName evidence="2">Uncharacterized protein</fullName>
    </submittedName>
</protein>
<evidence type="ECO:0000313" key="2">
    <source>
        <dbReference type="WBParaSite" id="RSKR_0000473800.1"/>
    </source>
</evidence>
<organism evidence="1 2">
    <name type="scientific">Rhabditophanes sp. KR3021</name>
    <dbReference type="NCBI Taxonomy" id="114890"/>
    <lineage>
        <taxon>Eukaryota</taxon>
        <taxon>Metazoa</taxon>
        <taxon>Ecdysozoa</taxon>
        <taxon>Nematoda</taxon>
        <taxon>Chromadorea</taxon>
        <taxon>Rhabditida</taxon>
        <taxon>Tylenchina</taxon>
        <taxon>Panagrolaimomorpha</taxon>
        <taxon>Strongyloidoidea</taxon>
        <taxon>Alloionematidae</taxon>
        <taxon>Rhabditophanes</taxon>
    </lineage>
</organism>
<dbReference type="Proteomes" id="UP000095286">
    <property type="component" value="Unplaced"/>
</dbReference>
<evidence type="ECO:0000313" key="1">
    <source>
        <dbReference type="Proteomes" id="UP000095286"/>
    </source>
</evidence>
<proteinExistence type="predicted"/>
<reference evidence="2" key="1">
    <citation type="submission" date="2016-11" db="UniProtKB">
        <authorList>
            <consortium name="WormBaseParasite"/>
        </authorList>
    </citation>
    <scope>IDENTIFICATION</scope>
    <source>
        <strain evidence="2">KR3021</strain>
    </source>
</reference>
<accession>A0AC35TWI6</accession>